<feature type="transmembrane region" description="Helical" evidence="1">
    <location>
        <begin position="69"/>
        <end position="98"/>
    </location>
</feature>
<evidence type="ECO:0000256" key="1">
    <source>
        <dbReference type="SAM" id="Phobius"/>
    </source>
</evidence>
<dbReference type="EMBL" id="MHSW01000023">
    <property type="protein sequence ID" value="OHA51377.1"/>
    <property type="molecule type" value="Genomic_DNA"/>
</dbReference>
<keyword evidence="1" id="KW-1133">Transmembrane helix</keyword>
<protein>
    <submittedName>
        <fullName evidence="2">Uncharacterized protein</fullName>
    </submittedName>
</protein>
<gene>
    <name evidence="2" type="ORF">A3A97_00835</name>
</gene>
<proteinExistence type="predicted"/>
<sequence length="152" mass="17244">MSVLDIVIFVSDAIEFVQELFTAQIAGWTVWSLILLSWVPLGLPLALLFTRLVYLRHGRPFTSREKQTLALGALGGWFTLTVSVFYIIPLSILFFILTRIFRSRPIKFIVSWLMIPLNLLALKTKEAANKIKTLLAALVEKIIDIIFPVKIS</sequence>
<dbReference type="Proteomes" id="UP000176951">
    <property type="component" value="Unassembled WGS sequence"/>
</dbReference>
<evidence type="ECO:0000313" key="3">
    <source>
        <dbReference type="Proteomes" id="UP000176951"/>
    </source>
</evidence>
<keyword evidence="1" id="KW-0472">Membrane</keyword>
<organism evidence="2 3">
    <name type="scientific">Candidatus Terrybacteria bacterium RIFCSPLOWO2_01_FULL_40_23</name>
    <dbReference type="NCBI Taxonomy" id="1802366"/>
    <lineage>
        <taxon>Bacteria</taxon>
        <taxon>Candidatus Terryibacteriota</taxon>
    </lineage>
</organism>
<feature type="transmembrane region" description="Helical" evidence="1">
    <location>
        <begin position="25"/>
        <end position="49"/>
    </location>
</feature>
<feature type="transmembrane region" description="Helical" evidence="1">
    <location>
        <begin position="104"/>
        <end position="122"/>
    </location>
</feature>
<comment type="caution">
    <text evidence="2">The sequence shown here is derived from an EMBL/GenBank/DDBJ whole genome shotgun (WGS) entry which is preliminary data.</text>
</comment>
<accession>A0A1G2PSU8</accession>
<reference evidence="2 3" key="1">
    <citation type="journal article" date="2016" name="Nat. Commun.">
        <title>Thousands of microbial genomes shed light on interconnected biogeochemical processes in an aquifer system.</title>
        <authorList>
            <person name="Anantharaman K."/>
            <person name="Brown C.T."/>
            <person name="Hug L.A."/>
            <person name="Sharon I."/>
            <person name="Castelle C.J."/>
            <person name="Probst A.J."/>
            <person name="Thomas B.C."/>
            <person name="Singh A."/>
            <person name="Wilkins M.J."/>
            <person name="Karaoz U."/>
            <person name="Brodie E.L."/>
            <person name="Williams K.H."/>
            <person name="Hubbard S.S."/>
            <person name="Banfield J.F."/>
        </authorList>
    </citation>
    <scope>NUCLEOTIDE SEQUENCE [LARGE SCALE GENOMIC DNA]</scope>
</reference>
<keyword evidence="1" id="KW-0812">Transmembrane</keyword>
<name>A0A1G2PSU8_9BACT</name>
<dbReference type="AlphaFoldDB" id="A0A1G2PSU8"/>
<evidence type="ECO:0000313" key="2">
    <source>
        <dbReference type="EMBL" id="OHA51377.1"/>
    </source>
</evidence>